<dbReference type="GeneID" id="89336730"/>
<organism evidence="2 3">
    <name type="scientific">Sulfolobus tengchongensis</name>
    <dbReference type="NCBI Taxonomy" id="207809"/>
    <lineage>
        <taxon>Archaea</taxon>
        <taxon>Thermoproteota</taxon>
        <taxon>Thermoprotei</taxon>
        <taxon>Sulfolobales</taxon>
        <taxon>Sulfolobaceae</taxon>
        <taxon>Sulfolobus</taxon>
    </lineage>
</organism>
<proteinExistence type="predicted"/>
<reference evidence="2 3" key="1">
    <citation type="submission" date="2024-02" db="EMBL/GenBank/DDBJ databases">
        <title>STSV induces naive adaptation in Sulfolobus.</title>
        <authorList>
            <person name="Xiang X."/>
            <person name="Song M."/>
        </authorList>
    </citation>
    <scope>NUCLEOTIDE SEQUENCE [LARGE SCALE GENOMIC DNA]</scope>
    <source>
        <strain evidence="2 3">RT2</strain>
    </source>
</reference>
<keyword evidence="2" id="KW-0808">Transferase</keyword>
<protein>
    <submittedName>
        <fullName evidence="2">Glycosyltransferase</fullName>
        <ecNumber evidence="2">2.4.-.-</ecNumber>
    </submittedName>
</protein>
<evidence type="ECO:0000313" key="3">
    <source>
        <dbReference type="Proteomes" id="UP001432202"/>
    </source>
</evidence>
<dbReference type="Proteomes" id="UP001432202">
    <property type="component" value="Chromosome"/>
</dbReference>
<dbReference type="AlphaFoldDB" id="A0AAX4KXJ9"/>
<evidence type="ECO:0000313" key="2">
    <source>
        <dbReference type="EMBL" id="WWQ59469.1"/>
    </source>
</evidence>
<dbReference type="RefSeq" id="WP_338598643.1">
    <property type="nucleotide sequence ID" value="NZ_CP146016.1"/>
</dbReference>
<dbReference type="SUPFAM" id="SSF53756">
    <property type="entry name" value="UDP-Glycosyltransferase/glycogen phosphorylase"/>
    <property type="match status" value="1"/>
</dbReference>
<sequence length="100" mass="11366">MNKDELYKNVSKAKLLIYPSLADGFSLVILESLAVGTPVISYNFFPIYSAYKNVPAVRFSSFNNSKFAKIVYSSLNDEFQNSVNDERTLNFIKKNIIGRK</sequence>
<gene>
    <name evidence="2" type="ORF">V6M85_08140</name>
</gene>
<dbReference type="GO" id="GO:0016757">
    <property type="term" value="F:glycosyltransferase activity"/>
    <property type="evidence" value="ECO:0007669"/>
    <property type="project" value="UniProtKB-KW"/>
</dbReference>
<dbReference type="InterPro" id="IPR001296">
    <property type="entry name" value="Glyco_trans_1"/>
</dbReference>
<evidence type="ECO:0000259" key="1">
    <source>
        <dbReference type="Pfam" id="PF00534"/>
    </source>
</evidence>
<dbReference type="EC" id="2.4.-.-" evidence="2"/>
<keyword evidence="3" id="KW-1185">Reference proteome</keyword>
<dbReference type="Pfam" id="PF00534">
    <property type="entry name" value="Glycos_transf_1"/>
    <property type="match status" value="1"/>
</dbReference>
<dbReference type="EMBL" id="CP146016">
    <property type="protein sequence ID" value="WWQ59469.1"/>
    <property type="molecule type" value="Genomic_DNA"/>
</dbReference>
<name>A0AAX4KXJ9_9CREN</name>
<accession>A0AAX4KXJ9</accession>
<feature type="domain" description="Glycosyl transferase family 1" evidence="1">
    <location>
        <begin position="3"/>
        <end position="48"/>
    </location>
</feature>
<keyword evidence="2" id="KW-0328">Glycosyltransferase</keyword>
<dbReference type="Gene3D" id="3.40.50.2000">
    <property type="entry name" value="Glycogen Phosphorylase B"/>
    <property type="match status" value="1"/>
</dbReference>